<feature type="region of interest" description="Disordered" evidence="1">
    <location>
        <begin position="36"/>
        <end position="62"/>
    </location>
</feature>
<evidence type="ECO:0000256" key="1">
    <source>
        <dbReference type="SAM" id="MobiDB-lite"/>
    </source>
</evidence>
<accession>A0ABP9IHF9</accession>
<evidence type="ECO:0000313" key="3">
    <source>
        <dbReference type="EMBL" id="GAA4997935.1"/>
    </source>
</evidence>
<keyword evidence="2" id="KW-0732">Signal</keyword>
<gene>
    <name evidence="3" type="ORF">GCM10023205_84520</name>
</gene>
<evidence type="ECO:0000313" key="4">
    <source>
        <dbReference type="Proteomes" id="UP001500466"/>
    </source>
</evidence>
<evidence type="ECO:0000256" key="2">
    <source>
        <dbReference type="SAM" id="SignalP"/>
    </source>
</evidence>
<comment type="caution">
    <text evidence="3">The sequence shown here is derived from an EMBL/GenBank/DDBJ whole genome shotgun (WGS) entry which is preliminary data.</text>
</comment>
<sequence length="199" mass="20530">MRSTMRTRAAAAVGAVLLAGLLTACGDDDGGDGYPFAGGGVPGNSDGKNDKGGGGKGGGKVPADLVGKWSTTSISLTQYEDAMTGAAAPTNGTGIILTIESDGSYTEYGLLQNTVYACSTKLTTRTEGKVSVEGAKTTFKPSKVKTRMTGCGSSDESEKDGTKVTRVATYEFTKDSYSGKQVLKFTDDQGQTSQYQPVD</sequence>
<dbReference type="EMBL" id="BAABHS010000075">
    <property type="protein sequence ID" value="GAA4997935.1"/>
    <property type="molecule type" value="Genomic_DNA"/>
</dbReference>
<dbReference type="Proteomes" id="UP001500466">
    <property type="component" value="Unassembled WGS sequence"/>
</dbReference>
<keyword evidence="4" id="KW-1185">Reference proteome</keyword>
<reference evidence="4" key="1">
    <citation type="journal article" date="2019" name="Int. J. Syst. Evol. Microbiol.">
        <title>The Global Catalogue of Microorganisms (GCM) 10K type strain sequencing project: providing services to taxonomists for standard genome sequencing and annotation.</title>
        <authorList>
            <consortium name="The Broad Institute Genomics Platform"/>
            <consortium name="The Broad Institute Genome Sequencing Center for Infectious Disease"/>
            <person name="Wu L."/>
            <person name="Ma J."/>
        </authorList>
    </citation>
    <scope>NUCLEOTIDE SEQUENCE [LARGE SCALE GENOMIC DNA]</scope>
    <source>
        <strain evidence="4">JCM 17986</strain>
    </source>
</reference>
<feature type="signal peptide" evidence="2">
    <location>
        <begin position="1"/>
        <end position="24"/>
    </location>
</feature>
<name>A0ABP9IHF9_9ACTN</name>
<dbReference type="PROSITE" id="PS51257">
    <property type="entry name" value="PROKAR_LIPOPROTEIN"/>
    <property type="match status" value="1"/>
</dbReference>
<feature type="chain" id="PRO_5045714693" description="Lipoprotein" evidence="2">
    <location>
        <begin position="25"/>
        <end position="199"/>
    </location>
</feature>
<evidence type="ECO:0008006" key="5">
    <source>
        <dbReference type="Google" id="ProtNLM"/>
    </source>
</evidence>
<dbReference type="RefSeq" id="WP_345681226.1">
    <property type="nucleotide sequence ID" value="NZ_BAABHS010000075.1"/>
</dbReference>
<organism evidence="3 4">
    <name type="scientific">Yinghuangia aomiensis</name>
    <dbReference type="NCBI Taxonomy" id="676205"/>
    <lineage>
        <taxon>Bacteria</taxon>
        <taxon>Bacillati</taxon>
        <taxon>Actinomycetota</taxon>
        <taxon>Actinomycetes</taxon>
        <taxon>Kitasatosporales</taxon>
        <taxon>Streptomycetaceae</taxon>
        <taxon>Yinghuangia</taxon>
    </lineage>
</organism>
<proteinExistence type="predicted"/>
<protein>
    <recommendedName>
        <fullName evidence="5">Lipoprotein</fullName>
    </recommendedName>
</protein>